<accession>A0AAU9E7E4</accession>
<gene>
    <name evidence="5" type="ORF">HLPR_08980</name>
</gene>
<keyword evidence="3 5" id="KW-0067">ATP-binding</keyword>
<dbReference type="Pfam" id="PF00005">
    <property type="entry name" value="ABC_tran"/>
    <property type="match status" value="1"/>
</dbReference>
<keyword evidence="6" id="KW-1185">Reference proteome</keyword>
<dbReference type="GO" id="GO:0005886">
    <property type="term" value="C:plasma membrane"/>
    <property type="evidence" value="ECO:0007669"/>
    <property type="project" value="TreeGrafter"/>
</dbReference>
<proteinExistence type="predicted"/>
<dbReference type="CDD" id="cd03255">
    <property type="entry name" value="ABC_MJ0796_LolCDE_FtsE"/>
    <property type="match status" value="1"/>
</dbReference>
<dbReference type="SUPFAM" id="SSF52540">
    <property type="entry name" value="P-loop containing nucleoside triphosphate hydrolases"/>
    <property type="match status" value="1"/>
</dbReference>
<dbReference type="EMBL" id="AP028654">
    <property type="protein sequence ID" value="BEP28567.1"/>
    <property type="molecule type" value="Genomic_DNA"/>
</dbReference>
<evidence type="ECO:0000256" key="2">
    <source>
        <dbReference type="ARBA" id="ARBA00022741"/>
    </source>
</evidence>
<dbReference type="FunFam" id="3.40.50.300:FF:000032">
    <property type="entry name" value="Export ABC transporter ATP-binding protein"/>
    <property type="match status" value="1"/>
</dbReference>
<dbReference type="GO" id="GO:0016887">
    <property type="term" value="F:ATP hydrolysis activity"/>
    <property type="evidence" value="ECO:0007669"/>
    <property type="project" value="InterPro"/>
</dbReference>
<dbReference type="PANTHER" id="PTHR24220">
    <property type="entry name" value="IMPORT ATP-BINDING PROTEIN"/>
    <property type="match status" value="1"/>
</dbReference>
<sequence>MVKIKNLRKVYSVGKEKVIALDNLDLDIEKGEVCCFLGTSGSGKSTLLNMMAGLEKPTKGTIFIDGEKISTMSEKELAKFRQKKIGFIFQSYNLLATHTALENVALPLTFRRISKEKREKEALRILKAVGLKKYIMHKPTQMSGGQQQRVGIARAFVGNPSLIFADEPTGNLDSKTSEEVITIMLNMVRKKKQTFIIVTHDKEVAKYADKVVYIKDGNIEKIEIKEEDIREYVHKE</sequence>
<dbReference type="InterPro" id="IPR017871">
    <property type="entry name" value="ABC_transporter-like_CS"/>
</dbReference>
<dbReference type="InterPro" id="IPR017911">
    <property type="entry name" value="MacB-like_ATP-bd"/>
</dbReference>
<dbReference type="Proteomes" id="UP001321786">
    <property type="component" value="Chromosome"/>
</dbReference>
<organism evidence="5 6">
    <name type="scientific">Helicovermis profundi</name>
    <dbReference type="NCBI Taxonomy" id="3065157"/>
    <lineage>
        <taxon>Bacteria</taxon>
        <taxon>Bacillati</taxon>
        <taxon>Bacillota</taxon>
        <taxon>Clostridia</taxon>
        <taxon>Helicovermis</taxon>
    </lineage>
</organism>
<dbReference type="GO" id="GO:0005524">
    <property type="term" value="F:ATP binding"/>
    <property type="evidence" value="ECO:0007669"/>
    <property type="project" value="UniProtKB-KW"/>
</dbReference>
<dbReference type="InterPro" id="IPR003593">
    <property type="entry name" value="AAA+_ATPase"/>
</dbReference>
<evidence type="ECO:0000256" key="3">
    <source>
        <dbReference type="ARBA" id="ARBA00022840"/>
    </source>
</evidence>
<dbReference type="RefSeq" id="WP_338536880.1">
    <property type="nucleotide sequence ID" value="NZ_AP028654.1"/>
</dbReference>
<name>A0AAU9E7E4_9FIRM</name>
<dbReference type="GO" id="GO:0022857">
    <property type="term" value="F:transmembrane transporter activity"/>
    <property type="evidence" value="ECO:0007669"/>
    <property type="project" value="TreeGrafter"/>
</dbReference>
<dbReference type="SMART" id="SM00382">
    <property type="entry name" value="AAA"/>
    <property type="match status" value="1"/>
</dbReference>
<dbReference type="PANTHER" id="PTHR24220:SF86">
    <property type="entry name" value="ABC TRANSPORTER ABCH.1"/>
    <property type="match status" value="1"/>
</dbReference>
<keyword evidence="1" id="KW-0813">Transport</keyword>
<feature type="domain" description="ABC transporter" evidence="4">
    <location>
        <begin position="2"/>
        <end position="233"/>
    </location>
</feature>
<reference evidence="5 6" key="1">
    <citation type="submission" date="2023-08" db="EMBL/GenBank/DDBJ databases">
        <title>Helicovermis profunda gen. nov., sp. nov., a novel mesophilic, fermentative bacterium within the Bacillota from a deep-sea hydrothermal vent chimney.</title>
        <authorList>
            <person name="Miyazaki U."/>
            <person name="Mizutani D."/>
            <person name="Hashimoto Y."/>
            <person name="Tame A."/>
            <person name="Sawayama S."/>
            <person name="Miyazaki J."/>
            <person name="Takai K."/>
            <person name="Nakagawa S."/>
        </authorList>
    </citation>
    <scope>NUCLEOTIDE SEQUENCE [LARGE SCALE GENOMIC DNA]</scope>
    <source>
        <strain evidence="5 6">S502</strain>
    </source>
</reference>
<dbReference type="PROSITE" id="PS00211">
    <property type="entry name" value="ABC_TRANSPORTER_1"/>
    <property type="match status" value="1"/>
</dbReference>
<dbReference type="InterPro" id="IPR003439">
    <property type="entry name" value="ABC_transporter-like_ATP-bd"/>
</dbReference>
<dbReference type="AlphaFoldDB" id="A0AAU9E7E4"/>
<evidence type="ECO:0000256" key="1">
    <source>
        <dbReference type="ARBA" id="ARBA00022448"/>
    </source>
</evidence>
<dbReference type="PROSITE" id="PS50893">
    <property type="entry name" value="ABC_TRANSPORTER_2"/>
    <property type="match status" value="1"/>
</dbReference>
<dbReference type="GO" id="GO:0098796">
    <property type="term" value="C:membrane protein complex"/>
    <property type="evidence" value="ECO:0007669"/>
    <property type="project" value="UniProtKB-ARBA"/>
</dbReference>
<dbReference type="Gene3D" id="3.40.50.300">
    <property type="entry name" value="P-loop containing nucleotide triphosphate hydrolases"/>
    <property type="match status" value="1"/>
</dbReference>
<protein>
    <submittedName>
        <fullName evidence="5">ABC transporter ATP-binding protein</fullName>
    </submittedName>
</protein>
<dbReference type="InterPro" id="IPR015854">
    <property type="entry name" value="ABC_transpr_LolD-like"/>
</dbReference>
<dbReference type="InterPro" id="IPR027417">
    <property type="entry name" value="P-loop_NTPase"/>
</dbReference>
<evidence type="ECO:0000313" key="5">
    <source>
        <dbReference type="EMBL" id="BEP28567.1"/>
    </source>
</evidence>
<evidence type="ECO:0000313" key="6">
    <source>
        <dbReference type="Proteomes" id="UP001321786"/>
    </source>
</evidence>
<evidence type="ECO:0000259" key="4">
    <source>
        <dbReference type="PROSITE" id="PS50893"/>
    </source>
</evidence>
<keyword evidence="2" id="KW-0547">Nucleotide-binding</keyword>
<dbReference type="KEGG" id="hprf:HLPR_08980"/>